<dbReference type="PANTHER" id="PTHR32282">
    <property type="entry name" value="BINDING PROTEIN TRANSPEPTIDASE, PUTATIVE-RELATED"/>
    <property type="match status" value="1"/>
</dbReference>
<dbReference type="InterPro" id="IPR011815">
    <property type="entry name" value="PBP_1c"/>
</dbReference>
<evidence type="ECO:0000259" key="13">
    <source>
        <dbReference type="Pfam" id="PF00905"/>
    </source>
</evidence>
<dbReference type="EMBL" id="AP024702">
    <property type="protein sequence ID" value="BCX48365.1"/>
    <property type="molecule type" value="Genomic_DNA"/>
</dbReference>
<keyword evidence="12" id="KW-1133">Transmembrane helix</keyword>
<keyword evidence="7" id="KW-0808">Transferase</keyword>
<dbReference type="EC" id="2.4.99.28" evidence="10"/>
<evidence type="ECO:0000256" key="2">
    <source>
        <dbReference type="ARBA" id="ARBA00007090"/>
    </source>
</evidence>
<dbReference type="Proteomes" id="UP001374893">
    <property type="component" value="Chromosome"/>
</dbReference>
<reference evidence="15 16" key="1">
    <citation type="submission" date="2021-06" db="EMBL/GenBank/DDBJ databases">
        <title>Complete genome of Haloferula helveola possessing various polysaccharide degrading enzymes.</title>
        <authorList>
            <person name="Takami H."/>
            <person name="Huang C."/>
            <person name="Hamasaki K."/>
        </authorList>
    </citation>
    <scope>NUCLEOTIDE SEQUENCE [LARGE SCALE GENOMIC DNA]</scope>
    <source>
        <strain evidence="15 16">CN-1</strain>
    </source>
</reference>
<dbReference type="InterPro" id="IPR001460">
    <property type="entry name" value="PCN-bd_Tpept"/>
</dbReference>
<keyword evidence="4" id="KW-0121">Carboxypeptidase</keyword>
<name>A0ABM7RGG1_9BACT</name>
<dbReference type="InterPro" id="IPR023346">
    <property type="entry name" value="Lysozyme-like_dom_sf"/>
</dbReference>
<keyword evidence="9" id="KW-0511">Multifunctional enzyme</keyword>
<keyword evidence="6" id="KW-0328">Glycosyltransferase</keyword>
<organism evidence="15 16">
    <name type="scientific">Haloferula helveola</name>
    <dbReference type="NCBI Taxonomy" id="490095"/>
    <lineage>
        <taxon>Bacteria</taxon>
        <taxon>Pseudomonadati</taxon>
        <taxon>Verrucomicrobiota</taxon>
        <taxon>Verrucomicrobiia</taxon>
        <taxon>Verrucomicrobiales</taxon>
        <taxon>Verrucomicrobiaceae</taxon>
        <taxon>Haloferula</taxon>
    </lineage>
</organism>
<feature type="transmembrane region" description="Helical" evidence="12">
    <location>
        <begin position="18"/>
        <end position="39"/>
    </location>
</feature>
<evidence type="ECO:0000256" key="3">
    <source>
        <dbReference type="ARBA" id="ARBA00007739"/>
    </source>
</evidence>
<keyword evidence="8" id="KW-0378">Hydrolase</keyword>
<protein>
    <recommendedName>
        <fullName evidence="10">peptidoglycan glycosyltransferase</fullName>
        <ecNumber evidence="10">2.4.99.28</ecNumber>
    </recommendedName>
</protein>
<dbReference type="InterPro" id="IPR050396">
    <property type="entry name" value="Glycosyltr_51/Transpeptidase"/>
</dbReference>
<proteinExistence type="inferred from homology"/>
<evidence type="ECO:0000256" key="12">
    <source>
        <dbReference type="SAM" id="Phobius"/>
    </source>
</evidence>
<dbReference type="InterPro" id="IPR001264">
    <property type="entry name" value="Glyco_trans_51"/>
</dbReference>
<dbReference type="SUPFAM" id="SSF53955">
    <property type="entry name" value="Lysozyme-like"/>
    <property type="match status" value="1"/>
</dbReference>
<comment type="similarity">
    <text evidence="2">In the C-terminal section; belongs to the transpeptidase family.</text>
</comment>
<feature type="domain" description="Penicillin-binding protein transpeptidase" evidence="13">
    <location>
        <begin position="308"/>
        <end position="534"/>
    </location>
</feature>
<keyword evidence="5" id="KW-0645">Protease</keyword>
<evidence type="ECO:0000256" key="9">
    <source>
        <dbReference type="ARBA" id="ARBA00023268"/>
    </source>
</evidence>
<dbReference type="Pfam" id="PF00905">
    <property type="entry name" value="Transpeptidase"/>
    <property type="match status" value="1"/>
</dbReference>
<evidence type="ECO:0000256" key="10">
    <source>
        <dbReference type="ARBA" id="ARBA00044770"/>
    </source>
</evidence>
<evidence type="ECO:0000313" key="15">
    <source>
        <dbReference type="EMBL" id="BCX48365.1"/>
    </source>
</evidence>
<evidence type="ECO:0000259" key="14">
    <source>
        <dbReference type="Pfam" id="PF00912"/>
    </source>
</evidence>
<dbReference type="Gene3D" id="3.40.710.10">
    <property type="entry name" value="DD-peptidase/beta-lactamase superfamily"/>
    <property type="match status" value="1"/>
</dbReference>
<evidence type="ECO:0000256" key="5">
    <source>
        <dbReference type="ARBA" id="ARBA00022670"/>
    </source>
</evidence>
<evidence type="ECO:0000256" key="6">
    <source>
        <dbReference type="ARBA" id="ARBA00022676"/>
    </source>
</evidence>
<dbReference type="InterPro" id="IPR012338">
    <property type="entry name" value="Beta-lactam/transpept-like"/>
</dbReference>
<dbReference type="InterPro" id="IPR036950">
    <property type="entry name" value="PBP_transglycosylase"/>
</dbReference>
<dbReference type="Gene3D" id="1.10.3810.10">
    <property type="entry name" value="Biosynthetic peptidoglycan transglycosylase-like"/>
    <property type="match status" value="1"/>
</dbReference>
<keyword evidence="16" id="KW-1185">Reference proteome</keyword>
<comment type="similarity">
    <text evidence="3">In the N-terminal section; belongs to the glycosyltransferase 51 family.</text>
</comment>
<accession>A0ABM7RGG1</accession>
<dbReference type="PANTHER" id="PTHR32282:SF15">
    <property type="entry name" value="PENICILLIN-BINDING PROTEIN 1C"/>
    <property type="match status" value="1"/>
</dbReference>
<keyword evidence="12" id="KW-0472">Membrane</keyword>
<gene>
    <name evidence="15" type="ORF">HAHE_22730</name>
</gene>
<feature type="domain" description="Glycosyl transferase family 51" evidence="14">
    <location>
        <begin position="70"/>
        <end position="236"/>
    </location>
</feature>
<evidence type="ECO:0000256" key="8">
    <source>
        <dbReference type="ARBA" id="ARBA00022801"/>
    </source>
</evidence>
<comment type="catalytic activity">
    <reaction evidence="11">
        <text>[GlcNAc-(1-&gt;4)-Mur2Ac(oyl-L-Ala-gamma-D-Glu-L-Lys-D-Ala-D-Ala)](n)-di-trans,octa-cis-undecaprenyl diphosphate + beta-D-GlcNAc-(1-&gt;4)-Mur2Ac(oyl-L-Ala-gamma-D-Glu-L-Lys-D-Ala-D-Ala)-di-trans,octa-cis-undecaprenyl diphosphate = [GlcNAc-(1-&gt;4)-Mur2Ac(oyl-L-Ala-gamma-D-Glu-L-Lys-D-Ala-D-Ala)](n+1)-di-trans,octa-cis-undecaprenyl diphosphate + di-trans,octa-cis-undecaprenyl diphosphate + H(+)</text>
        <dbReference type="Rhea" id="RHEA:23708"/>
        <dbReference type="Rhea" id="RHEA-COMP:9602"/>
        <dbReference type="Rhea" id="RHEA-COMP:9603"/>
        <dbReference type="ChEBI" id="CHEBI:15378"/>
        <dbReference type="ChEBI" id="CHEBI:58405"/>
        <dbReference type="ChEBI" id="CHEBI:60033"/>
        <dbReference type="ChEBI" id="CHEBI:78435"/>
        <dbReference type="EC" id="2.4.99.28"/>
    </reaction>
</comment>
<dbReference type="Pfam" id="PF00912">
    <property type="entry name" value="Transgly"/>
    <property type="match status" value="1"/>
</dbReference>
<evidence type="ECO:0000256" key="11">
    <source>
        <dbReference type="ARBA" id="ARBA00049902"/>
    </source>
</evidence>
<evidence type="ECO:0000256" key="1">
    <source>
        <dbReference type="ARBA" id="ARBA00004752"/>
    </source>
</evidence>
<evidence type="ECO:0000256" key="4">
    <source>
        <dbReference type="ARBA" id="ARBA00022645"/>
    </source>
</evidence>
<evidence type="ECO:0000256" key="7">
    <source>
        <dbReference type="ARBA" id="ARBA00022679"/>
    </source>
</evidence>
<dbReference type="SUPFAM" id="SSF56601">
    <property type="entry name" value="beta-lactamase/transpeptidase-like"/>
    <property type="match status" value="1"/>
</dbReference>
<comment type="pathway">
    <text evidence="1">Cell wall biogenesis; peptidoglycan biosynthesis.</text>
</comment>
<sequence>MSEGATVVKKPLHRRKRLIVPAALGVAGLVGWFGVPWLAPLPESLAESEASPVLLDRHGEALHHLTLPDFTRRAPVSLKEVPDDLIACTLAAEDKRFHSHGGIDLLATARAAKDWMTTGHAVSGASTITQQLVKLSGPTRERNLCAKIEEAMAARHLEMRWSKDKILEAYLNRLDYGNLRIGPAEAARFYFQKPLDQLSLGECALLAGLPQAPSRLDPTEHPERALGRRNVVLDRLAAAFDYDESRISAARDEPVRLRPLEEERIAPWLPEMVASETRTTLDGELQRDVEAIVTEELAPLRDSNLRHMAVVVIHNPTGEILALVSSGDWDDPRGGRINGAMSPRSPGSALKPFTYLLAFENGRSPGSIVADIPTRFRTIEGLDTPQNYDRAYRGPVTIREALACSLNVPAMRELNRLGGPEPLYRLLDELGLTTLGEDSSDLGLGLTIGNAPVRLIELTNAYAALARGGESFAPSLFPRSDPPETKRMFDKASAFLIADILADPAARAPAFGRRGPLELPFPCAAKTGTSTDYRDNWCLGFTGEFTVGVWAGNFDNSPMKGLSGVAGAGPVFQRTMRRLHRDVAPSWLERPDGLVKVRIDPRSGRQVGRKAARSVIEWARSDAEPPPAGPEDYDERGRLFLDASYGEWLASDENRRRSEFAPMPAMPAESPLRVLAPRDGVTYVLDPELPNGGRLHLATNLPGLVSWRCDTLDLQPGTPEPVAALRPGRHVLVATDPRSGETTEIAIEVEQR</sequence>
<evidence type="ECO:0000313" key="16">
    <source>
        <dbReference type="Proteomes" id="UP001374893"/>
    </source>
</evidence>
<dbReference type="NCBIfam" id="TIGR02073">
    <property type="entry name" value="PBP_1c"/>
    <property type="match status" value="1"/>
</dbReference>
<keyword evidence="12" id="KW-0812">Transmembrane</keyword>